<proteinExistence type="predicted"/>
<protein>
    <submittedName>
        <fullName evidence="2">Uncharacterized protein</fullName>
    </submittedName>
</protein>
<name>E6QCE7_9ZZZZ</name>
<feature type="region of interest" description="Disordered" evidence="1">
    <location>
        <begin position="170"/>
        <end position="189"/>
    </location>
</feature>
<organism evidence="2">
    <name type="scientific">mine drainage metagenome</name>
    <dbReference type="NCBI Taxonomy" id="410659"/>
    <lineage>
        <taxon>unclassified sequences</taxon>
        <taxon>metagenomes</taxon>
        <taxon>ecological metagenomes</taxon>
    </lineage>
</organism>
<dbReference type="EMBL" id="CABP01000087">
    <property type="protein sequence ID" value="CBI04873.1"/>
    <property type="molecule type" value="Genomic_DNA"/>
</dbReference>
<sequence>MCCGGGAYLAKKVGRRSSDAAAKNFEQRQGEGMIGNSQSYRILTAGHHIGQTAGAAQDHGEWTWPITLREAKGRWRNIPGPSAKRVTMRHVNDQRMVGWPALCRKNAGHGCGVFRIGPEAVDRLSGEGDEATTVQDSRSFLHCGAKFLTRSHGLVAPRRGWQRRTLVMRGPLPPLPVESQPDSVSANKD</sequence>
<reference evidence="2" key="1">
    <citation type="submission" date="2009-10" db="EMBL/GenBank/DDBJ databases">
        <title>Diversity of trophic interactions inside an arsenic-rich microbial ecosystem.</title>
        <authorList>
            <person name="Bertin P.N."/>
            <person name="Heinrich-Salmeron A."/>
            <person name="Pelletier E."/>
            <person name="Goulhen-Chollet F."/>
            <person name="Arsene-Ploetze F."/>
            <person name="Gallien S."/>
            <person name="Calteau A."/>
            <person name="Vallenet D."/>
            <person name="Casiot C."/>
            <person name="Chane-Woon-Ming B."/>
            <person name="Giloteaux L."/>
            <person name="Barakat M."/>
            <person name="Bonnefoy V."/>
            <person name="Bruneel O."/>
            <person name="Chandler M."/>
            <person name="Cleiss J."/>
            <person name="Duran R."/>
            <person name="Elbaz-Poulichet F."/>
            <person name="Fonknechten N."/>
            <person name="Lauga B."/>
            <person name="Mornico D."/>
            <person name="Ortet P."/>
            <person name="Schaeffer C."/>
            <person name="Siguier P."/>
            <person name="Alexander Thil Smith A."/>
            <person name="Van Dorsselaer A."/>
            <person name="Weissenbach J."/>
            <person name="Medigue C."/>
            <person name="Le Paslier D."/>
        </authorList>
    </citation>
    <scope>NUCLEOTIDE SEQUENCE</scope>
</reference>
<gene>
    <name evidence="2" type="ORF">CARN5_1655</name>
</gene>
<feature type="compositionally biased region" description="Polar residues" evidence="1">
    <location>
        <begin position="180"/>
        <end position="189"/>
    </location>
</feature>
<accession>E6QCE7</accession>
<evidence type="ECO:0000256" key="1">
    <source>
        <dbReference type="SAM" id="MobiDB-lite"/>
    </source>
</evidence>
<comment type="caution">
    <text evidence="2">The sequence shown here is derived from an EMBL/GenBank/DDBJ whole genome shotgun (WGS) entry which is preliminary data.</text>
</comment>
<dbReference type="AlphaFoldDB" id="E6QCE7"/>
<evidence type="ECO:0000313" key="2">
    <source>
        <dbReference type="EMBL" id="CBI04873.1"/>
    </source>
</evidence>